<dbReference type="CDD" id="cd13647">
    <property type="entry name" value="PBP2_PBGD_2"/>
    <property type="match status" value="1"/>
</dbReference>
<evidence type="ECO:0000313" key="12">
    <source>
        <dbReference type="EMBL" id="EMD83982.1"/>
    </source>
</evidence>
<dbReference type="InterPro" id="IPR000860">
    <property type="entry name" value="HemC"/>
</dbReference>
<comment type="pathway">
    <text evidence="3">Porphyrin-containing compound metabolism; protoporphyrin-IX biosynthesis; coproporphyrinogen-III from 5-aminolevulinate: step 2/4.</text>
</comment>
<comment type="function">
    <text evidence="2">Tetrapolymerization of the monopyrrole PBG into the hydroxymethylbilane pre-uroporphyrinogen in several discrete steps.</text>
</comment>
<comment type="cofactor">
    <cofactor evidence="1">
        <name>dipyrromethane</name>
        <dbReference type="ChEBI" id="CHEBI:60342"/>
    </cofactor>
</comment>
<dbReference type="Gene3D" id="3.30.160.40">
    <property type="entry name" value="Porphobilinogen deaminase, C-terminal domain"/>
    <property type="match status" value="1"/>
</dbReference>
<dbReference type="PROSITE" id="PS00533">
    <property type="entry name" value="PORPHOBILINOGEN_DEAM"/>
    <property type="match status" value="1"/>
</dbReference>
<evidence type="ECO:0000259" key="10">
    <source>
        <dbReference type="Pfam" id="PF01379"/>
    </source>
</evidence>
<proteinExistence type="inferred from homology"/>
<keyword evidence="7" id="KW-0627">Porphyrin biosynthesis</keyword>
<comment type="similarity">
    <text evidence="4">Belongs to the HMBS family.</text>
</comment>
<evidence type="ECO:0000256" key="1">
    <source>
        <dbReference type="ARBA" id="ARBA00001916"/>
    </source>
</evidence>
<dbReference type="PANTHER" id="PTHR11557:SF0">
    <property type="entry name" value="PORPHOBILINOGEN DEAMINASE"/>
    <property type="match status" value="1"/>
</dbReference>
<dbReference type="EMBL" id="AMRV01000002">
    <property type="protein sequence ID" value="EMD83982.1"/>
    <property type="molecule type" value="Genomic_DNA"/>
</dbReference>
<dbReference type="Pfam" id="PF01379">
    <property type="entry name" value="Porphobil_deam"/>
    <property type="match status" value="1"/>
</dbReference>
<sequence>MSASASFRIGTRGSPLALAQAEAVRAALGGGEIVAVTTKGDRRQDVRLSELGGKGVWTKELERALAMDEIDLAVHSLKDVESERPGGLMIAATLPRADVRDRLIGLAGLRDLAPGMRLGTSSPRREAQLLRRVPGLRIVPLRGNVATRRQKVAEGEADATILAAAGLDRLGHSEIGIAIETADMLPAPGQAAIACECRAADDRVRASLAGINHTDTFTAITAERAFARRLGGSCHSPVAALAVRTEDAFLLRGQILSLNGAEERGGDIRFAPDEAEAAGTMLAERLLRDAPREIAALFGGA</sequence>
<evidence type="ECO:0000256" key="4">
    <source>
        <dbReference type="ARBA" id="ARBA00005638"/>
    </source>
</evidence>
<evidence type="ECO:0000256" key="7">
    <source>
        <dbReference type="ARBA" id="ARBA00023244"/>
    </source>
</evidence>
<dbReference type="PANTHER" id="PTHR11557">
    <property type="entry name" value="PORPHOBILINOGEN DEAMINASE"/>
    <property type="match status" value="1"/>
</dbReference>
<protein>
    <recommendedName>
        <fullName evidence="9">Hydroxymethylbilane synthase</fullName>
        <ecNumber evidence="9">2.5.1.61</ecNumber>
    </recommendedName>
</protein>
<dbReference type="InterPro" id="IPR022418">
    <property type="entry name" value="Porphobilinogen_deaminase_C"/>
</dbReference>
<evidence type="ECO:0000313" key="13">
    <source>
        <dbReference type="Proteomes" id="UP000011717"/>
    </source>
</evidence>
<feature type="domain" description="Porphobilinogen deaminase C-terminal" evidence="11">
    <location>
        <begin position="218"/>
        <end position="287"/>
    </location>
</feature>
<dbReference type="Proteomes" id="UP000011717">
    <property type="component" value="Unassembled WGS sequence"/>
</dbReference>
<dbReference type="UniPathway" id="UPA00251">
    <property type="reaction ID" value="UER00319"/>
</dbReference>
<dbReference type="PATRIC" id="fig|1234595.3.peg.955"/>
<reference evidence="12 13" key="1">
    <citation type="journal article" date="2013" name="Genome Announc.">
        <title>Draft Genome Sequence of Strain JLT2015T, Belonging to the Family Sphingomonadaceae of the Alphaproteobacteria.</title>
        <authorList>
            <person name="Tang K."/>
            <person name="Liu K."/>
            <person name="Li S."/>
            <person name="Jiao N."/>
        </authorList>
    </citation>
    <scope>NUCLEOTIDE SEQUENCE [LARGE SCALE GENOMIC DNA]</scope>
    <source>
        <strain evidence="12 13">JLT2015</strain>
    </source>
</reference>
<comment type="caution">
    <text evidence="12">The sequence shown here is derived from an EMBL/GenBank/DDBJ whole genome shotgun (WGS) entry which is preliminary data.</text>
</comment>
<dbReference type="GO" id="GO:0005737">
    <property type="term" value="C:cytoplasm"/>
    <property type="evidence" value="ECO:0007669"/>
    <property type="project" value="UniProtKB-UniRule"/>
</dbReference>
<dbReference type="PRINTS" id="PR00151">
    <property type="entry name" value="PORPHBDMNASE"/>
</dbReference>
<evidence type="ECO:0000256" key="3">
    <source>
        <dbReference type="ARBA" id="ARBA00004735"/>
    </source>
</evidence>
<name>M2U7J9_9SPHN</name>
<organism evidence="12 13">
    <name type="scientific">Pacificimonas flava</name>
    <dbReference type="NCBI Taxonomy" id="1234595"/>
    <lineage>
        <taxon>Bacteria</taxon>
        <taxon>Pseudomonadati</taxon>
        <taxon>Pseudomonadota</taxon>
        <taxon>Alphaproteobacteria</taxon>
        <taxon>Sphingomonadales</taxon>
        <taxon>Sphingosinicellaceae</taxon>
        <taxon>Pacificimonas</taxon>
    </lineage>
</organism>
<dbReference type="GO" id="GO:0006782">
    <property type="term" value="P:protoporphyrinogen IX biosynthetic process"/>
    <property type="evidence" value="ECO:0007669"/>
    <property type="project" value="UniProtKB-UniPathway"/>
</dbReference>
<evidence type="ECO:0000256" key="2">
    <source>
        <dbReference type="ARBA" id="ARBA00002869"/>
    </source>
</evidence>
<feature type="domain" description="Porphobilinogen deaminase N-terminal" evidence="10">
    <location>
        <begin position="7"/>
        <end position="205"/>
    </location>
</feature>
<dbReference type="AlphaFoldDB" id="M2U7J9"/>
<dbReference type="NCBIfam" id="TIGR00212">
    <property type="entry name" value="hemC"/>
    <property type="match status" value="1"/>
</dbReference>
<evidence type="ECO:0000256" key="9">
    <source>
        <dbReference type="NCBIfam" id="TIGR00212"/>
    </source>
</evidence>
<keyword evidence="13" id="KW-1185">Reference proteome</keyword>
<accession>M2U7J9</accession>
<keyword evidence="6" id="KW-0808">Transferase</keyword>
<dbReference type="GO" id="GO:0004418">
    <property type="term" value="F:hydroxymethylbilane synthase activity"/>
    <property type="evidence" value="ECO:0007669"/>
    <property type="project" value="UniProtKB-UniRule"/>
</dbReference>
<dbReference type="RefSeq" id="WP_008600480.1">
    <property type="nucleotide sequence ID" value="NZ_AMRV01000002.1"/>
</dbReference>
<comment type="subunit">
    <text evidence="5">Monomer.</text>
</comment>
<gene>
    <name evidence="12" type="ORF">C725_0954</name>
</gene>
<dbReference type="PIRSF" id="PIRSF001438">
    <property type="entry name" value="4pyrrol_synth_OHMeBilane_synth"/>
    <property type="match status" value="1"/>
</dbReference>
<evidence type="ECO:0000259" key="11">
    <source>
        <dbReference type="Pfam" id="PF03900"/>
    </source>
</evidence>
<dbReference type="InterPro" id="IPR022417">
    <property type="entry name" value="Porphobilin_deaminase_N"/>
</dbReference>
<dbReference type="EC" id="2.5.1.61" evidence="9"/>
<dbReference type="InterPro" id="IPR022419">
    <property type="entry name" value="Porphobilin_deaminase_cofac_BS"/>
</dbReference>
<dbReference type="SUPFAM" id="SSF53850">
    <property type="entry name" value="Periplasmic binding protein-like II"/>
    <property type="match status" value="1"/>
</dbReference>
<dbReference type="FunFam" id="3.40.190.10:FF:000005">
    <property type="entry name" value="Porphobilinogen deaminase"/>
    <property type="match status" value="1"/>
</dbReference>
<evidence type="ECO:0000256" key="8">
    <source>
        <dbReference type="ARBA" id="ARBA00048169"/>
    </source>
</evidence>
<evidence type="ECO:0000256" key="5">
    <source>
        <dbReference type="ARBA" id="ARBA00011245"/>
    </source>
</evidence>
<dbReference type="OrthoDB" id="9810298at2"/>
<comment type="catalytic activity">
    <reaction evidence="8">
        <text>4 porphobilinogen + H2O = hydroxymethylbilane + 4 NH4(+)</text>
        <dbReference type="Rhea" id="RHEA:13185"/>
        <dbReference type="ChEBI" id="CHEBI:15377"/>
        <dbReference type="ChEBI" id="CHEBI:28938"/>
        <dbReference type="ChEBI" id="CHEBI:57845"/>
        <dbReference type="ChEBI" id="CHEBI:58126"/>
        <dbReference type="EC" id="2.5.1.61"/>
    </reaction>
</comment>
<dbReference type="Gene3D" id="3.40.190.10">
    <property type="entry name" value="Periplasmic binding protein-like II"/>
    <property type="match status" value="2"/>
</dbReference>
<dbReference type="SUPFAM" id="SSF54782">
    <property type="entry name" value="Porphobilinogen deaminase (hydroxymethylbilane synthase), C-terminal domain"/>
    <property type="match status" value="1"/>
</dbReference>
<dbReference type="InterPro" id="IPR036803">
    <property type="entry name" value="Porphobilinogen_deaminase_C_sf"/>
</dbReference>
<evidence type="ECO:0000256" key="6">
    <source>
        <dbReference type="ARBA" id="ARBA00022679"/>
    </source>
</evidence>
<dbReference type="Pfam" id="PF03900">
    <property type="entry name" value="Porphobil_deamC"/>
    <property type="match status" value="1"/>
</dbReference>